<dbReference type="InterPro" id="IPR010730">
    <property type="entry name" value="HET"/>
</dbReference>
<keyword evidence="1" id="KW-1133">Transmembrane helix</keyword>
<gene>
    <name evidence="3" type="ORF">QBC37DRAFT_452212</name>
</gene>
<proteinExistence type="predicted"/>
<feature type="transmembrane region" description="Helical" evidence="1">
    <location>
        <begin position="690"/>
        <end position="709"/>
    </location>
</feature>
<dbReference type="PANTHER" id="PTHR33112">
    <property type="entry name" value="DOMAIN PROTEIN, PUTATIVE-RELATED"/>
    <property type="match status" value="1"/>
</dbReference>
<evidence type="ECO:0000313" key="3">
    <source>
        <dbReference type="EMBL" id="KAK4208671.1"/>
    </source>
</evidence>
<dbReference type="EMBL" id="MU858234">
    <property type="protein sequence ID" value="KAK4208671.1"/>
    <property type="molecule type" value="Genomic_DNA"/>
</dbReference>
<sequence>MASSPFKLCSGCQRIFSETRALTYGSFYHLQYGALTKEQSSCHLCDIVDTAWRRPSRGSHPFDGRLSIEGHSAPVQFALKVFNDDWARFGDEPVWPALDFNGDYEDHVQVAHATRQAQTDPTNYGLSKLLSSDAEELTDGSIEFWLCMVFADYLHSSIVLPLEIHTDDEAEAIAQINLEHQLSTGTPENMRLAKHWLRNCLENHPRCLSSAHAHARSTDWLPTRLLYVGSEPYSRLRLVSTAQDNLGLVSYAALSYRWGDQSQFCLTSAKIEQYHESIAFCELSKTLQEAVKTCRSIGLEYLWVDALCIVQGDFNDWSRESAVMSKVYGFATCTIAAANSGEDEAGCFATRNQYQVRPCPVPNPLNPAASKHRFYIRPRFLKDIFDQEVRQSAWYTRGWVFQERMLSSRLLIFGKTQMLWACQEIQAAESWPSGKTSENFIDRFTSFEVEKRRLEKLLDPSRHVTAINDLWAVLLRRYAASTNNFTNMSDRLVALQGLASQIHESTGRRYCAGLWLDDKLPASLLWIASGRTVNRPADTRAPSWSWASLDCAIEFNSGRFKGIPIIRSIQIPDVEQNPAGCYHKGIMPRLGASGHVLRVWITQGPGLKIQSTTEEMRPEVPVEAMKITTTIKLQSTVNKAVRRAQFTAKGTARKIQSTVKITSSKFKFIFDRIGVSSALYWAYDRLLEPLFLILFCPLIPVFIVASRWVKKTHRARRQEESFMMVPTLDNSKDPDLHASCFFDCAPPPPSEPDDNQPPTFIIPILDGYRTSGLIVQLVETPGMPKGGGNGDGYMCHYKRLGVFEMSTLELGKFRTSGSGTSGSGLAEETFYLL</sequence>
<evidence type="ECO:0000256" key="1">
    <source>
        <dbReference type="SAM" id="Phobius"/>
    </source>
</evidence>
<organism evidence="3 4">
    <name type="scientific">Rhypophila decipiens</name>
    <dbReference type="NCBI Taxonomy" id="261697"/>
    <lineage>
        <taxon>Eukaryota</taxon>
        <taxon>Fungi</taxon>
        <taxon>Dikarya</taxon>
        <taxon>Ascomycota</taxon>
        <taxon>Pezizomycotina</taxon>
        <taxon>Sordariomycetes</taxon>
        <taxon>Sordariomycetidae</taxon>
        <taxon>Sordariales</taxon>
        <taxon>Naviculisporaceae</taxon>
        <taxon>Rhypophila</taxon>
    </lineage>
</organism>
<name>A0AAN7B0Z5_9PEZI</name>
<dbReference type="AlphaFoldDB" id="A0AAN7B0Z5"/>
<dbReference type="Pfam" id="PF06985">
    <property type="entry name" value="HET"/>
    <property type="match status" value="1"/>
</dbReference>
<evidence type="ECO:0000259" key="2">
    <source>
        <dbReference type="Pfam" id="PF06985"/>
    </source>
</evidence>
<keyword evidence="4" id="KW-1185">Reference proteome</keyword>
<keyword evidence="1" id="KW-0812">Transmembrane</keyword>
<reference evidence="3" key="1">
    <citation type="journal article" date="2023" name="Mol. Phylogenet. Evol.">
        <title>Genome-scale phylogeny and comparative genomics of the fungal order Sordariales.</title>
        <authorList>
            <person name="Hensen N."/>
            <person name="Bonometti L."/>
            <person name="Westerberg I."/>
            <person name="Brannstrom I.O."/>
            <person name="Guillou S."/>
            <person name="Cros-Aarteil S."/>
            <person name="Calhoun S."/>
            <person name="Haridas S."/>
            <person name="Kuo A."/>
            <person name="Mondo S."/>
            <person name="Pangilinan J."/>
            <person name="Riley R."/>
            <person name="LaButti K."/>
            <person name="Andreopoulos B."/>
            <person name="Lipzen A."/>
            <person name="Chen C."/>
            <person name="Yan M."/>
            <person name="Daum C."/>
            <person name="Ng V."/>
            <person name="Clum A."/>
            <person name="Steindorff A."/>
            <person name="Ohm R.A."/>
            <person name="Martin F."/>
            <person name="Silar P."/>
            <person name="Natvig D.O."/>
            <person name="Lalanne C."/>
            <person name="Gautier V."/>
            <person name="Ament-Velasquez S.L."/>
            <person name="Kruys A."/>
            <person name="Hutchinson M.I."/>
            <person name="Powell A.J."/>
            <person name="Barry K."/>
            <person name="Miller A.N."/>
            <person name="Grigoriev I.V."/>
            <person name="Debuchy R."/>
            <person name="Gladieux P."/>
            <person name="Hiltunen Thoren M."/>
            <person name="Johannesson H."/>
        </authorList>
    </citation>
    <scope>NUCLEOTIDE SEQUENCE</scope>
    <source>
        <strain evidence="3">PSN293</strain>
    </source>
</reference>
<evidence type="ECO:0000313" key="4">
    <source>
        <dbReference type="Proteomes" id="UP001301769"/>
    </source>
</evidence>
<accession>A0AAN7B0Z5</accession>
<dbReference type="PANTHER" id="PTHR33112:SF8">
    <property type="entry name" value="HETEROKARYON INCOMPATIBILITY DOMAIN-CONTAINING PROTEIN"/>
    <property type="match status" value="1"/>
</dbReference>
<protein>
    <submittedName>
        <fullName evidence="3">Heterokaryon incompatibility protein-domain-containing protein</fullName>
    </submittedName>
</protein>
<feature type="domain" description="Heterokaryon incompatibility" evidence="2">
    <location>
        <begin position="251"/>
        <end position="403"/>
    </location>
</feature>
<keyword evidence="1" id="KW-0472">Membrane</keyword>
<reference evidence="3" key="2">
    <citation type="submission" date="2023-05" db="EMBL/GenBank/DDBJ databases">
        <authorList>
            <consortium name="Lawrence Berkeley National Laboratory"/>
            <person name="Steindorff A."/>
            <person name="Hensen N."/>
            <person name="Bonometti L."/>
            <person name="Westerberg I."/>
            <person name="Brannstrom I.O."/>
            <person name="Guillou S."/>
            <person name="Cros-Aarteil S."/>
            <person name="Calhoun S."/>
            <person name="Haridas S."/>
            <person name="Kuo A."/>
            <person name="Mondo S."/>
            <person name="Pangilinan J."/>
            <person name="Riley R."/>
            <person name="Labutti K."/>
            <person name="Andreopoulos B."/>
            <person name="Lipzen A."/>
            <person name="Chen C."/>
            <person name="Yanf M."/>
            <person name="Daum C."/>
            <person name="Ng V."/>
            <person name="Clum A."/>
            <person name="Ohm R."/>
            <person name="Martin F."/>
            <person name="Silar P."/>
            <person name="Natvig D."/>
            <person name="Lalanne C."/>
            <person name="Gautier V."/>
            <person name="Ament-Velasquez S.L."/>
            <person name="Kruys A."/>
            <person name="Hutchinson M.I."/>
            <person name="Powell A.J."/>
            <person name="Barry K."/>
            <person name="Miller A.N."/>
            <person name="Grigoriev I.V."/>
            <person name="Debuchy R."/>
            <person name="Gladieux P."/>
            <person name="Thoren M.H."/>
            <person name="Johannesson H."/>
        </authorList>
    </citation>
    <scope>NUCLEOTIDE SEQUENCE</scope>
    <source>
        <strain evidence="3">PSN293</strain>
    </source>
</reference>
<dbReference type="Proteomes" id="UP001301769">
    <property type="component" value="Unassembled WGS sequence"/>
</dbReference>
<comment type="caution">
    <text evidence="3">The sequence shown here is derived from an EMBL/GenBank/DDBJ whole genome shotgun (WGS) entry which is preliminary data.</text>
</comment>